<dbReference type="PANTHER" id="PTHR23088:SF27">
    <property type="entry name" value="DEAMINATED GLUTATHIONE AMIDASE"/>
    <property type="match status" value="1"/>
</dbReference>
<proteinExistence type="inferred from homology"/>
<evidence type="ECO:0000259" key="2">
    <source>
        <dbReference type="PROSITE" id="PS50263"/>
    </source>
</evidence>
<dbReference type="InterPro" id="IPR003010">
    <property type="entry name" value="C-N_Hydrolase"/>
</dbReference>
<organism evidence="3 4">
    <name type="scientific">Bowmanella denitrificans</name>
    <dbReference type="NCBI Taxonomy" id="366582"/>
    <lineage>
        <taxon>Bacteria</taxon>
        <taxon>Pseudomonadati</taxon>
        <taxon>Pseudomonadota</taxon>
        <taxon>Gammaproteobacteria</taxon>
        <taxon>Alteromonadales</taxon>
        <taxon>Alteromonadaceae</taxon>
        <taxon>Bowmanella</taxon>
    </lineage>
</organism>
<accession>A0ABN0WLB7</accession>
<feature type="domain" description="CN hydrolase" evidence="2">
    <location>
        <begin position="4"/>
        <end position="229"/>
    </location>
</feature>
<dbReference type="GO" id="GO:0016787">
    <property type="term" value="F:hydrolase activity"/>
    <property type="evidence" value="ECO:0007669"/>
    <property type="project" value="UniProtKB-KW"/>
</dbReference>
<evidence type="ECO:0000256" key="1">
    <source>
        <dbReference type="ARBA" id="ARBA00010613"/>
    </source>
</evidence>
<dbReference type="Proteomes" id="UP001501757">
    <property type="component" value="Unassembled WGS sequence"/>
</dbReference>
<dbReference type="InterPro" id="IPR036526">
    <property type="entry name" value="C-N_Hydrolase_sf"/>
</dbReference>
<dbReference type="PROSITE" id="PS50263">
    <property type="entry name" value="CN_HYDROLASE"/>
    <property type="match status" value="1"/>
</dbReference>
<dbReference type="CDD" id="cd07197">
    <property type="entry name" value="nitrilase"/>
    <property type="match status" value="1"/>
</dbReference>
<gene>
    <name evidence="3" type="ORF">GCM10009092_02000</name>
</gene>
<dbReference type="EMBL" id="BAAAEI010000001">
    <property type="protein sequence ID" value="GAA0341076.1"/>
    <property type="molecule type" value="Genomic_DNA"/>
</dbReference>
<dbReference type="PROSITE" id="PS01227">
    <property type="entry name" value="UPF0012"/>
    <property type="match status" value="1"/>
</dbReference>
<sequence length="279" mass="30536">MDHFSLAAMQLALPPGNNLALISQKIRHAKARFPWLNMLVLSELCIDGPSITHAVAFPSQAEQALQALASELNVWIVTGSQFEQADGQVYNTSSVINCQGQLLNRYRKLFPFQPYEQGVTPGRDFVVFDTPAGRIGLAICYDLWFPEVARALVCMGAEVLLYPTMTGTIDRAQELNMALATAAMQQCYVVAVNGAGSHGNGQSIVVGPDGRCLHQAGENEEIIPLELDLGWVRRSRKRGLDNLGQPLKSFRDSQVVFPQYQQDSPLAALNDLGPLTIPD</sequence>
<keyword evidence="3" id="KW-0378">Hydrolase</keyword>
<protein>
    <submittedName>
        <fullName evidence="3">Carbon-nitrogen family hydrolase</fullName>
    </submittedName>
</protein>
<dbReference type="InterPro" id="IPR001110">
    <property type="entry name" value="UPF0012_CS"/>
</dbReference>
<dbReference type="PANTHER" id="PTHR23088">
    <property type="entry name" value="NITRILASE-RELATED"/>
    <property type="match status" value="1"/>
</dbReference>
<name>A0ABN0WLB7_9ALTE</name>
<reference evidence="3 4" key="1">
    <citation type="journal article" date="2019" name="Int. J. Syst. Evol. Microbiol.">
        <title>The Global Catalogue of Microorganisms (GCM) 10K type strain sequencing project: providing services to taxonomists for standard genome sequencing and annotation.</title>
        <authorList>
            <consortium name="The Broad Institute Genomics Platform"/>
            <consortium name="The Broad Institute Genome Sequencing Center for Infectious Disease"/>
            <person name="Wu L."/>
            <person name="Ma J."/>
        </authorList>
    </citation>
    <scope>NUCLEOTIDE SEQUENCE [LARGE SCALE GENOMIC DNA]</scope>
    <source>
        <strain evidence="3 4">JCM 13378</strain>
    </source>
</reference>
<dbReference type="Pfam" id="PF00795">
    <property type="entry name" value="CN_hydrolase"/>
    <property type="match status" value="1"/>
</dbReference>
<comment type="caution">
    <text evidence="3">The sequence shown here is derived from an EMBL/GenBank/DDBJ whole genome shotgun (WGS) entry which is preliminary data.</text>
</comment>
<comment type="similarity">
    <text evidence="1">Belongs to the carbon-nitrogen hydrolase superfamily. NIT1/NIT2 family.</text>
</comment>
<dbReference type="SUPFAM" id="SSF56317">
    <property type="entry name" value="Carbon-nitrogen hydrolase"/>
    <property type="match status" value="1"/>
</dbReference>
<evidence type="ECO:0000313" key="3">
    <source>
        <dbReference type="EMBL" id="GAA0341076.1"/>
    </source>
</evidence>
<keyword evidence="4" id="KW-1185">Reference proteome</keyword>
<dbReference type="Gene3D" id="3.60.110.10">
    <property type="entry name" value="Carbon-nitrogen hydrolase"/>
    <property type="match status" value="1"/>
</dbReference>
<dbReference type="RefSeq" id="WP_343840661.1">
    <property type="nucleotide sequence ID" value="NZ_BAAAEI010000001.1"/>
</dbReference>
<evidence type="ECO:0000313" key="4">
    <source>
        <dbReference type="Proteomes" id="UP001501757"/>
    </source>
</evidence>